<name>A4AB94_9GAMM</name>
<keyword evidence="3" id="KW-1185">Reference proteome</keyword>
<evidence type="ECO:0008006" key="4">
    <source>
        <dbReference type="Google" id="ProtNLM"/>
    </source>
</evidence>
<accession>A4AB94</accession>
<evidence type="ECO:0000313" key="2">
    <source>
        <dbReference type="EMBL" id="EAQ96648.1"/>
    </source>
</evidence>
<dbReference type="AlphaFoldDB" id="A4AB94"/>
<keyword evidence="1" id="KW-0472">Membrane</keyword>
<dbReference type="eggNOG" id="COG1566">
    <property type="taxonomic scope" value="Bacteria"/>
</dbReference>
<sequence>MEEGTTRCRNCDTPLDGLYCHNCGQREGRGDLHFQEAVTDILGDVFTWDSRVWRTLVSLLFRPGFLSAEFNAGRRVRYMPPFRLYLIVSFVLFLTLSLMTDYVVDFGDASDDAVEVSISLDSEDEATAEESESAQSEAAEAPSSLTEALQARIDAKAPLVRDDPGGYVRELLEYLPQVMFLMLPVFALLLKLAYLFSSFHYLQHLVFALHYHTFVYLLYLASMVLEQIAMYVDGIVALPLLIYLPLALRRSYASSWPGALGKSLFLMISYGAALVLGMAAAAVAVLVTM</sequence>
<proteinExistence type="predicted"/>
<keyword evidence="1" id="KW-1133">Transmembrane helix</keyword>
<dbReference type="STRING" id="314285.KT71_06474"/>
<feature type="transmembrane region" description="Helical" evidence="1">
    <location>
        <begin position="84"/>
        <end position="104"/>
    </location>
</feature>
<dbReference type="InterPro" id="IPR022134">
    <property type="entry name" value="DUF3667"/>
</dbReference>
<reference evidence="2 3" key="2">
    <citation type="journal article" date="2009" name="PLoS ONE">
        <title>The photosynthetic apparatus and its regulation in the aerobic gammaproteobacterium Congregibacter litoralis gen. nov., sp. nov.</title>
        <authorList>
            <person name="Spring S."/>
            <person name="Lunsdorf H."/>
            <person name="Fuchs B.M."/>
            <person name="Tindall B.J."/>
        </authorList>
    </citation>
    <scope>NUCLEOTIDE SEQUENCE [LARGE SCALE GENOMIC DNA]</scope>
    <source>
        <strain evidence="2">KT71</strain>
    </source>
</reference>
<dbReference type="EMBL" id="AAOA02000004">
    <property type="protein sequence ID" value="EAQ96648.1"/>
    <property type="molecule type" value="Genomic_DNA"/>
</dbReference>
<gene>
    <name evidence="2" type="ORF">KT71_06474</name>
</gene>
<dbReference type="Proteomes" id="UP000019205">
    <property type="component" value="Chromosome"/>
</dbReference>
<feature type="transmembrane region" description="Helical" evidence="1">
    <location>
        <begin position="174"/>
        <end position="194"/>
    </location>
</feature>
<dbReference type="Pfam" id="PF12412">
    <property type="entry name" value="DUF3667"/>
    <property type="match status" value="1"/>
</dbReference>
<keyword evidence="1" id="KW-0812">Transmembrane</keyword>
<dbReference type="RefSeq" id="WP_008293716.1">
    <property type="nucleotide sequence ID" value="NZ_CM002299.1"/>
</dbReference>
<dbReference type="OrthoDB" id="9111327at2"/>
<organism evidence="2 3">
    <name type="scientific">Congregibacter litoralis KT71</name>
    <dbReference type="NCBI Taxonomy" id="314285"/>
    <lineage>
        <taxon>Bacteria</taxon>
        <taxon>Pseudomonadati</taxon>
        <taxon>Pseudomonadota</taxon>
        <taxon>Gammaproteobacteria</taxon>
        <taxon>Cellvibrionales</taxon>
        <taxon>Halieaceae</taxon>
        <taxon>Congregibacter</taxon>
    </lineage>
</organism>
<evidence type="ECO:0000256" key="1">
    <source>
        <dbReference type="SAM" id="Phobius"/>
    </source>
</evidence>
<dbReference type="HOGENOM" id="CLU_046825_0_0_6"/>
<comment type="caution">
    <text evidence="2">The sequence shown here is derived from an EMBL/GenBank/DDBJ whole genome shotgun (WGS) entry which is preliminary data.</text>
</comment>
<feature type="transmembrane region" description="Helical" evidence="1">
    <location>
        <begin position="264"/>
        <end position="287"/>
    </location>
</feature>
<reference evidence="2 3" key="1">
    <citation type="journal article" date="2007" name="Proc. Natl. Acad. Sci. U.S.A.">
        <title>Characterization of a marine gammaproteobacterium capable of aerobic anoxygenic photosynthesis.</title>
        <authorList>
            <person name="Fuchs B.M."/>
            <person name="Spring S."/>
            <person name="Teeling H."/>
            <person name="Quast C."/>
            <person name="Wulf J."/>
            <person name="Schattenhofer M."/>
            <person name="Yan S."/>
            <person name="Ferriera S."/>
            <person name="Johnson J."/>
            <person name="Glockner F.O."/>
            <person name="Amann R."/>
        </authorList>
    </citation>
    <scope>NUCLEOTIDE SEQUENCE [LARGE SCALE GENOMIC DNA]</scope>
    <source>
        <strain evidence="2">KT71</strain>
    </source>
</reference>
<protein>
    <recommendedName>
        <fullName evidence="4">DUF3667 domain-containing protein</fullName>
    </recommendedName>
</protein>
<evidence type="ECO:0000313" key="3">
    <source>
        <dbReference type="Proteomes" id="UP000019205"/>
    </source>
</evidence>